<keyword evidence="1" id="KW-0862">Zinc</keyword>
<feature type="compositionally biased region" description="Polar residues" evidence="2">
    <location>
        <begin position="69"/>
        <end position="90"/>
    </location>
</feature>
<dbReference type="Pfam" id="PF03101">
    <property type="entry name" value="FAR1"/>
    <property type="match status" value="1"/>
</dbReference>
<evidence type="ECO:0000313" key="5">
    <source>
        <dbReference type="Proteomes" id="UP001408789"/>
    </source>
</evidence>
<comment type="caution">
    <text evidence="4">The sequence shown here is derived from an EMBL/GenBank/DDBJ whole genome shotgun (WGS) entry which is preliminary data.</text>
</comment>
<dbReference type="AlphaFoldDB" id="A0AAP0GGY0"/>
<dbReference type="PANTHER" id="PTHR47718">
    <property type="entry name" value="OS01G0519700 PROTEIN"/>
    <property type="match status" value="1"/>
</dbReference>
<accession>A0AAP0GGY0</accession>
<dbReference type="PROSITE" id="PS50966">
    <property type="entry name" value="ZF_SWIM"/>
    <property type="match status" value="1"/>
</dbReference>
<feature type="region of interest" description="Disordered" evidence="2">
    <location>
        <begin position="69"/>
        <end position="104"/>
    </location>
</feature>
<dbReference type="GO" id="GO:0008270">
    <property type="term" value="F:zinc ion binding"/>
    <property type="evidence" value="ECO:0007669"/>
    <property type="project" value="UniProtKB-KW"/>
</dbReference>
<keyword evidence="1" id="KW-0863">Zinc-finger</keyword>
<name>A0AAP0GGY0_9ASTR</name>
<feature type="region of interest" description="Disordered" evidence="2">
    <location>
        <begin position="878"/>
        <end position="916"/>
    </location>
</feature>
<feature type="non-terminal residue" evidence="4">
    <location>
        <position position="1"/>
    </location>
</feature>
<dbReference type="InterPro" id="IPR018289">
    <property type="entry name" value="MULE_transposase_dom"/>
</dbReference>
<feature type="domain" description="SWIM-type" evidence="3">
    <location>
        <begin position="661"/>
        <end position="697"/>
    </location>
</feature>
<evidence type="ECO:0000313" key="4">
    <source>
        <dbReference type="EMBL" id="KAK9049033.1"/>
    </source>
</evidence>
<dbReference type="Pfam" id="PF10551">
    <property type="entry name" value="MULE"/>
    <property type="match status" value="1"/>
</dbReference>
<feature type="compositionally biased region" description="Basic and acidic residues" evidence="2">
    <location>
        <begin position="815"/>
        <end position="829"/>
    </location>
</feature>
<protein>
    <recommendedName>
        <fullName evidence="3">SWIM-type domain-containing protein</fullName>
    </recommendedName>
</protein>
<feature type="compositionally biased region" description="Low complexity" evidence="2">
    <location>
        <begin position="878"/>
        <end position="892"/>
    </location>
</feature>
<gene>
    <name evidence="4" type="ORF">SSX86_032000</name>
</gene>
<keyword evidence="5" id="KW-1185">Reference proteome</keyword>
<feature type="compositionally biased region" description="Low complexity" evidence="2">
    <location>
        <begin position="91"/>
        <end position="102"/>
    </location>
</feature>
<feature type="region of interest" description="Disordered" evidence="2">
    <location>
        <begin position="804"/>
        <end position="829"/>
    </location>
</feature>
<evidence type="ECO:0000259" key="3">
    <source>
        <dbReference type="PROSITE" id="PS50966"/>
    </source>
</evidence>
<dbReference type="EMBL" id="JBCNJP010008803">
    <property type="protein sequence ID" value="KAK9049033.1"/>
    <property type="molecule type" value="Genomic_DNA"/>
</dbReference>
<dbReference type="InterPro" id="IPR004330">
    <property type="entry name" value="FAR1_DNA_bnd_dom"/>
</dbReference>
<keyword evidence="1" id="KW-0479">Metal-binding</keyword>
<reference evidence="4 5" key="1">
    <citation type="submission" date="2024-04" db="EMBL/GenBank/DDBJ databases">
        <title>The reference genome of an endangered Asteraceae, Deinandra increscens subsp. villosa, native to the Central Coast of California.</title>
        <authorList>
            <person name="Guilliams M."/>
            <person name="Hasenstab-Lehman K."/>
            <person name="Meyer R."/>
            <person name="Mcevoy S."/>
        </authorList>
    </citation>
    <scope>NUCLEOTIDE SEQUENCE [LARGE SCALE GENOMIC DNA]</scope>
    <source>
        <tissue evidence="4">Leaf</tissue>
    </source>
</reference>
<dbReference type="Proteomes" id="UP001408789">
    <property type="component" value="Unassembled WGS sequence"/>
</dbReference>
<evidence type="ECO:0000256" key="2">
    <source>
        <dbReference type="SAM" id="MobiDB-lite"/>
    </source>
</evidence>
<organism evidence="4 5">
    <name type="scientific">Deinandra increscens subsp. villosa</name>
    <dbReference type="NCBI Taxonomy" id="3103831"/>
    <lineage>
        <taxon>Eukaryota</taxon>
        <taxon>Viridiplantae</taxon>
        <taxon>Streptophyta</taxon>
        <taxon>Embryophyta</taxon>
        <taxon>Tracheophyta</taxon>
        <taxon>Spermatophyta</taxon>
        <taxon>Magnoliopsida</taxon>
        <taxon>eudicotyledons</taxon>
        <taxon>Gunneridae</taxon>
        <taxon>Pentapetalae</taxon>
        <taxon>asterids</taxon>
        <taxon>campanulids</taxon>
        <taxon>Asterales</taxon>
        <taxon>Asteraceae</taxon>
        <taxon>Asteroideae</taxon>
        <taxon>Heliantheae alliance</taxon>
        <taxon>Madieae</taxon>
        <taxon>Madiinae</taxon>
        <taxon>Deinandra</taxon>
    </lineage>
</organism>
<proteinExistence type="predicted"/>
<evidence type="ECO:0000256" key="1">
    <source>
        <dbReference type="PROSITE-ProRule" id="PRU00325"/>
    </source>
</evidence>
<dbReference type="InterPro" id="IPR007527">
    <property type="entry name" value="Znf_SWIM"/>
</dbReference>
<dbReference type="PANTHER" id="PTHR47718:SF12">
    <property type="entry name" value="PROTEIN FAR1-RELATED SEQUENCE"/>
    <property type="match status" value="1"/>
</dbReference>
<sequence length="916" mass="104564">SQIVFSICSIYGSNRESILCANLGFTYHLLLLHITLISVYPSMDTSQSMSGIEYIDSNNMIVVEGVSNSSNTESDSIRSDVNTFRPSNPEVSSHSAGSSGAVTNKRPRKLIPITPLAYVGFETHGGAYNRVFSTPNGNKFYKPDVPAEFEPPVGTAYASWEDVVTMYVAYAKKAGFMTKHGTHKYRPTTTSYRFMHCKRYGKTQLGDFSMANRKNKRSTRIKKTNCMACIRLKVLPGTSEYILYEWHELHNHPLIGQEFMDFSSDQRAITYTEQHLIHSLSMHNIGPVRAHKANCSLKGGHQFVRGKGVDYKNFYRDIRLFIRDRDAQLTVDTLVARTENLHNFYFDHKVINDEVRGLFWADDVSRCHYDEFGDVLAFDATYKTNKYKMIFVPFTGVDHHTKCVTFGAGLICDETIESYLWLLENFLKAHTKQPRLVLTDQDSSMRQAVLKVFHKSSHRLCMWHIVMKIPVKLKGSNVDNEQLKKGISNLVWDLQIEPDDFEQRWTALMEEYNLTDHEWLGQMYAIRGRWVPCYFKHLDMCCLMKTTSRCESTNAMFKVNTNKSNTLLQFLMCFDTAIDGQRHKQRELEFGMMTTTAVCVTPLRIERHASEIYTPALFRLVQKEIDRGFLHCSTSIPTVIGSVKLYNVVQYNQMLVPVCNFEVTFDIRDKTTLCSCNLFRRIGYLCRHIFAVFRLEQVHAIPDQYVPKRWRRDTLPRRVYDISNRYSVDNRVETRLRNEILDTVGLCTDRLRRNPIELSALCDQVKALKIKIFAEVPYDPDCHRTTAVISDLLHVPETGTATLIPPHSIRTKGCGNEKDDNTDDNSGKRFVGEREKAITRLKKGKVPRLCGKCKKYLTDHNARTCDKVHAQKAAAAAKARASKSSAAAHATATETFPADGLSSLTDDARTSLDVST</sequence>